<evidence type="ECO:0000313" key="3">
    <source>
        <dbReference type="Proteomes" id="UP001215598"/>
    </source>
</evidence>
<evidence type="ECO:0000256" key="1">
    <source>
        <dbReference type="SAM" id="MobiDB-lite"/>
    </source>
</evidence>
<feature type="region of interest" description="Disordered" evidence="1">
    <location>
        <begin position="1"/>
        <end position="29"/>
    </location>
</feature>
<dbReference type="EMBL" id="JARKIB010000499">
    <property type="protein sequence ID" value="KAJ7703750.1"/>
    <property type="molecule type" value="Genomic_DNA"/>
</dbReference>
<dbReference type="AlphaFoldDB" id="A0AAD7M6I0"/>
<proteinExistence type="predicted"/>
<protein>
    <submittedName>
        <fullName evidence="2">Uncharacterized protein</fullName>
    </submittedName>
</protein>
<comment type="caution">
    <text evidence="2">The sequence shown here is derived from an EMBL/GenBank/DDBJ whole genome shotgun (WGS) entry which is preliminary data.</text>
</comment>
<dbReference type="Proteomes" id="UP001215598">
    <property type="component" value="Unassembled WGS sequence"/>
</dbReference>
<gene>
    <name evidence="2" type="ORF">B0H16DRAFT_1482858</name>
</gene>
<sequence length="151" mass="16906">MEYSSSCTLSQSKENTRSSQGLAIHRGCSPQENDEKTAVSLFTVALEGFTYTDSRAECMIRVGNIAKKNGDLFEALELWETARPLFECSSQAKRLQDIDERIGGISEEVKQQHRESLARFELNAPARMVEEVGSDIEELELEEEQVELSAA</sequence>
<evidence type="ECO:0000313" key="2">
    <source>
        <dbReference type="EMBL" id="KAJ7703750.1"/>
    </source>
</evidence>
<keyword evidence="3" id="KW-1185">Reference proteome</keyword>
<reference evidence="2" key="1">
    <citation type="submission" date="2023-03" db="EMBL/GenBank/DDBJ databases">
        <title>Massive genome expansion in bonnet fungi (Mycena s.s.) driven by repeated elements and novel gene families across ecological guilds.</title>
        <authorList>
            <consortium name="Lawrence Berkeley National Laboratory"/>
            <person name="Harder C.B."/>
            <person name="Miyauchi S."/>
            <person name="Viragh M."/>
            <person name="Kuo A."/>
            <person name="Thoen E."/>
            <person name="Andreopoulos B."/>
            <person name="Lu D."/>
            <person name="Skrede I."/>
            <person name="Drula E."/>
            <person name="Henrissat B."/>
            <person name="Morin E."/>
            <person name="Kohler A."/>
            <person name="Barry K."/>
            <person name="LaButti K."/>
            <person name="Morin E."/>
            <person name="Salamov A."/>
            <person name="Lipzen A."/>
            <person name="Mereny Z."/>
            <person name="Hegedus B."/>
            <person name="Baldrian P."/>
            <person name="Stursova M."/>
            <person name="Weitz H."/>
            <person name="Taylor A."/>
            <person name="Grigoriev I.V."/>
            <person name="Nagy L.G."/>
            <person name="Martin F."/>
            <person name="Kauserud H."/>
        </authorList>
    </citation>
    <scope>NUCLEOTIDE SEQUENCE</scope>
    <source>
        <strain evidence="2">CBHHK182m</strain>
    </source>
</reference>
<organism evidence="2 3">
    <name type="scientific">Mycena metata</name>
    <dbReference type="NCBI Taxonomy" id="1033252"/>
    <lineage>
        <taxon>Eukaryota</taxon>
        <taxon>Fungi</taxon>
        <taxon>Dikarya</taxon>
        <taxon>Basidiomycota</taxon>
        <taxon>Agaricomycotina</taxon>
        <taxon>Agaricomycetes</taxon>
        <taxon>Agaricomycetidae</taxon>
        <taxon>Agaricales</taxon>
        <taxon>Marasmiineae</taxon>
        <taxon>Mycenaceae</taxon>
        <taxon>Mycena</taxon>
    </lineage>
</organism>
<accession>A0AAD7M6I0</accession>
<name>A0AAD7M6I0_9AGAR</name>
<feature type="compositionally biased region" description="Polar residues" evidence="1">
    <location>
        <begin position="1"/>
        <end position="21"/>
    </location>
</feature>